<dbReference type="AlphaFoldDB" id="A0AAW9RYQ4"/>
<dbReference type="SMART" id="SM01152">
    <property type="entry name" value="DUF167"/>
    <property type="match status" value="1"/>
</dbReference>
<dbReference type="InterPro" id="IPR003746">
    <property type="entry name" value="DUF167"/>
</dbReference>
<evidence type="ECO:0000313" key="4">
    <source>
        <dbReference type="Proteomes" id="UP001378188"/>
    </source>
</evidence>
<evidence type="ECO:0000256" key="2">
    <source>
        <dbReference type="HAMAP-Rule" id="MF_00634"/>
    </source>
</evidence>
<comment type="caution">
    <text evidence="3">The sequence shown here is derived from an EMBL/GenBank/DDBJ whole genome shotgun (WGS) entry which is preliminary data.</text>
</comment>
<dbReference type="Proteomes" id="UP001378188">
    <property type="component" value="Unassembled WGS sequence"/>
</dbReference>
<reference evidence="3 4" key="1">
    <citation type="submission" date="2024-02" db="EMBL/GenBank/DDBJ databases">
        <title>Genome analysis and characterization of Microbaculum marinisediminis sp. nov., isolated from marine sediment.</title>
        <authorList>
            <person name="Du Z.-J."/>
            <person name="Ye Y.-Q."/>
            <person name="Zhang Z.-R."/>
            <person name="Yuan S.-M."/>
            <person name="Zhang X.-Y."/>
        </authorList>
    </citation>
    <scope>NUCLEOTIDE SEQUENCE [LARGE SCALE GENOMIC DNA]</scope>
    <source>
        <strain evidence="3 4">SDUM1044001</strain>
    </source>
</reference>
<comment type="similarity">
    <text evidence="1 2">Belongs to the UPF0235 family.</text>
</comment>
<keyword evidence="4" id="KW-1185">Reference proteome</keyword>
<accession>A0AAW9RYQ4</accession>
<organism evidence="3 4">
    <name type="scientific">Microbaculum marinum</name>
    <dbReference type="NCBI Taxonomy" id="1764581"/>
    <lineage>
        <taxon>Bacteria</taxon>
        <taxon>Pseudomonadati</taxon>
        <taxon>Pseudomonadota</taxon>
        <taxon>Alphaproteobacteria</taxon>
        <taxon>Hyphomicrobiales</taxon>
        <taxon>Tepidamorphaceae</taxon>
        <taxon>Microbaculum</taxon>
    </lineage>
</organism>
<name>A0AAW9RYQ4_9HYPH</name>
<dbReference type="RefSeq" id="WP_340332511.1">
    <property type="nucleotide sequence ID" value="NZ_JBHRTC010000003.1"/>
</dbReference>
<dbReference type="InterPro" id="IPR036591">
    <property type="entry name" value="YggU-like_sf"/>
</dbReference>
<protein>
    <recommendedName>
        <fullName evidence="2">UPF0235 protein V3328_25295</fullName>
    </recommendedName>
</protein>
<dbReference type="SUPFAM" id="SSF69786">
    <property type="entry name" value="YggU-like"/>
    <property type="match status" value="1"/>
</dbReference>
<dbReference type="EMBL" id="JAZHOF010000014">
    <property type="protein sequence ID" value="MEJ8574816.1"/>
    <property type="molecule type" value="Genomic_DNA"/>
</dbReference>
<dbReference type="NCBIfam" id="TIGR00251">
    <property type="entry name" value="DUF167 family protein"/>
    <property type="match status" value="1"/>
</dbReference>
<dbReference type="HAMAP" id="MF_00634">
    <property type="entry name" value="UPF0235"/>
    <property type="match status" value="1"/>
</dbReference>
<sequence>MSQIASTDWYRAGAHGIDIRVRLTPKGGRDALDGIVALADGTSVLAARVRSAPEKGAANAALEKLVAGALGVARATVAVASGHKARLKTVHVDGDARELSGALTALAESIGTRPN</sequence>
<evidence type="ECO:0000256" key="1">
    <source>
        <dbReference type="ARBA" id="ARBA00010364"/>
    </source>
</evidence>
<dbReference type="NCBIfam" id="NF002348">
    <property type="entry name" value="PRK01310.1"/>
    <property type="match status" value="1"/>
</dbReference>
<proteinExistence type="inferred from homology"/>
<gene>
    <name evidence="3" type="ORF">V3328_25295</name>
</gene>
<evidence type="ECO:0000313" key="3">
    <source>
        <dbReference type="EMBL" id="MEJ8574816.1"/>
    </source>
</evidence>
<dbReference type="Pfam" id="PF02594">
    <property type="entry name" value="DUF167"/>
    <property type="match status" value="1"/>
</dbReference>
<dbReference type="Gene3D" id="3.30.1200.10">
    <property type="entry name" value="YggU-like"/>
    <property type="match status" value="1"/>
</dbReference>